<keyword evidence="6" id="KW-1185">Reference proteome</keyword>
<evidence type="ECO:0000259" key="4">
    <source>
        <dbReference type="PROSITE" id="PS50192"/>
    </source>
</evidence>
<keyword evidence="3" id="KW-0472">Membrane</keyword>
<organism evidence="5 6">
    <name type="scientific">Pythium insidiosum</name>
    <name type="common">Pythiosis disease agent</name>
    <dbReference type="NCBI Taxonomy" id="114742"/>
    <lineage>
        <taxon>Eukaryota</taxon>
        <taxon>Sar</taxon>
        <taxon>Stramenopiles</taxon>
        <taxon>Oomycota</taxon>
        <taxon>Peronosporomycetes</taxon>
        <taxon>Pythiales</taxon>
        <taxon>Pythiaceae</taxon>
        <taxon>Pythium</taxon>
    </lineage>
</organism>
<accession>A0AAD5Q2Y8</accession>
<keyword evidence="3" id="KW-0812">Transmembrane</keyword>
<dbReference type="Gene3D" id="1.20.5.110">
    <property type="match status" value="1"/>
</dbReference>
<evidence type="ECO:0000313" key="6">
    <source>
        <dbReference type="Proteomes" id="UP001209570"/>
    </source>
</evidence>
<dbReference type="InterPro" id="IPR000727">
    <property type="entry name" value="T_SNARE_dom"/>
</dbReference>
<evidence type="ECO:0000256" key="3">
    <source>
        <dbReference type="SAM" id="Phobius"/>
    </source>
</evidence>
<sequence>MPTDSRSNHPMYRDGGGLEQDSRLTADYHSMDVQQLDRRRQDEMARQDDLLDDLHRGVKGLNYHARAIDGEVVEQNELIDDIGNRMDRAQVDLERGEAKAREVNARKAKKCKLYGVIALLIVWEIVLFIVDAPFLTKKKKE</sequence>
<feature type="region of interest" description="Disordered" evidence="2">
    <location>
        <begin position="1"/>
        <end position="26"/>
    </location>
</feature>
<dbReference type="SMART" id="SM00397">
    <property type="entry name" value="t_SNARE"/>
    <property type="match status" value="1"/>
</dbReference>
<keyword evidence="1" id="KW-0175">Coiled coil</keyword>
<protein>
    <recommendedName>
        <fullName evidence="4">t-SNARE coiled-coil homology domain-containing protein</fullName>
    </recommendedName>
</protein>
<keyword evidence="3" id="KW-1133">Transmembrane helix</keyword>
<dbReference type="AlphaFoldDB" id="A0AAD5Q2Y8"/>
<evidence type="ECO:0000256" key="2">
    <source>
        <dbReference type="SAM" id="MobiDB-lite"/>
    </source>
</evidence>
<dbReference type="SUPFAM" id="SSF58038">
    <property type="entry name" value="SNARE fusion complex"/>
    <property type="match status" value="1"/>
</dbReference>
<dbReference type="EMBL" id="JAKCXM010000446">
    <property type="protein sequence ID" value="KAJ0393954.1"/>
    <property type="molecule type" value="Genomic_DNA"/>
</dbReference>
<feature type="transmembrane region" description="Helical" evidence="3">
    <location>
        <begin position="113"/>
        <end position="135"/>
    </location>
</feature>
<feature type="coiled-coil region" evidence="1">
    <location>
        <begin position="79"/>
        <end position="106"/>
    </location>
</feature>
<name>A0AAD5Q2Y8_PYTIN</name>
<dbReference type="CDD" id="cd15841">
    <property type="entry name" value="SNARE_Qc"/>
    <property type="match status" value="1"/>
</dbReference>
<proteinExistence type="predicted"/>
<gene>
    <name evidence="5" type="ORF">P43SY_003751</name>
</gene>
<dbReference type="Proteomes" id="UP001209570">
    <property type="component" value="Unassembled WGS sequence"/>
</dbReference>
<dbReference type="PROSITE" id="PS50192">
    <property type="entry name" value="T_SNARE"/>
    <property type="match status" value="1"/>
</dbReference>
<reference evidence="5" key="1">
    <citation type="submission" date="2021-12" db="EMBL/GenBank/DDBJ databases">
        <title>Prjna785345.</title>
        <authorList>
            <person name="Rujirawat T."/>
            <person name="Krajaejun T."/>
        </authorList>
    </citation>
    <scope>NUCLEOTIDE SEQUENCE</scope>
    <source>
        <strain evidence="5">Pi057C3</strain>
    </source>
</reference>
<evidence type="ECO:0000256" key="1">
    <source>
        <dbReference type="SAM" id="Coils"/>
    </source>
</evidence>
<feature type="domain" description="T-SNARE coiled-coil homology" evidence="4">
    <location>
        <begin position="41"/>
        <end position="103"/>
    </location>
</feature>
<comment type="caution">
    <text evidence="5">The sequence shown here is derived from an EMBL/GenBank/DDBJ whole genome shotgun (WGS) entry which is preliminary data.</text>
</comment>
<evidence type="ECO:0000313" key="5">
    <source>
        <dbReference type="EMBL" id="KAJ0393954.1"/>
    </source>
</evidence>